<reference evidence="1" key="1">
    <citation type="journal article" date="2023" name="G3 (Bethesda)">
        <title>A reference genome for the long-term kleptoplast-retaining sea slug Elysia crispata morphotype clarki.</title>
        <authorList>
            <person name="Eastman K.E."/>
            <person name="Pendleton A.L."/>
            <person name="Shaikh M.A."/>
            <person name="Suttiyut T."/>
            <person name="Ogas R."/>
            <person name="Tomko P."/>
            <person name="Gavelis G."/>
            <person name="Widhalm J.R."/>
            <person name="Wisecaver J.H."/>
        </authorList>
    </citation>
    <scope>NUCLEOTIDE SEQUENCE</scope>
    <source>
        <strain evidence="1">ECLA1</strain>
    </source>
</reference>
<name>A0AAE1DVK5_9GAST</name>
<dbReference type="EMBL" id="JAWDGP010002436">
    <property type="protein sequence ID" value="KAK3783163.1"/>
    <property type="molecule type" value="Genomic_DNA"/>
</dbReference>
<protein>
    <submittedName>
        <fullName evidence="1">Uncharacterized protein</fullName>
    </submittedName>
</protein>
<evidence type="ECO:0000313" key="1">
    <source>
        <dbReference type="EMBL" id="KAK3783163.1"/>
    </source>
</evidence>
<proteinExistence type="predicted"/>
<keyword evidence="2" id="KW-1185">Reference proteome</keyword>
<comment type="caution">
    <text evidence="1">The sequence shown here is derived from an EMBL/GenBank/DDBJ whole genome shotgun (WGS) entry which is preliminary data.</text>
</comment>
<accession>A0AAE1DVK5</accession>
<dbReference type="Proteomes" id="UP001283361">
    <property type="component" value="Unassembled WGS sequence"/>
</dbReference>
<evidence type="ECO:0000313" key="2">
    <source>
        <dbReference type="Proteomes" id="UP001283361"/>
    </source>
</evidence>
<organism evidence="1 2">
    <name type="scientific">Elysia crispata</name>
    <name type="common">lettuce slug</name>
    <dbReference type="NCBI Taxonomy" id="231223"/>
    <lineage>
        <taxon>Eukaryota</taxon>
        <taxon>Metazoa</taxon>
        <taxon>Spiralia</taxon>
        <taxon>Lophotrochozoa</taxon>
        <taxon>Mollusca</taxon>
        <taxon>Gastropoda</taxon>
        <taxon>Heterobranchia</taxon>
        <taxon>Euthyneura</taxon>
        <taxon>Panpulmonata</taxon>
        <taxon>Sacoglossa</taxon>
        <taxon>Placobranchoidea</taxon>
        <taxon>Plakobranchidae</taxon>
        <taxon>Elysia</taxon>
    </lineage>
</organism>
<gene>
    <name evidence="1" type="ORF">RRG08_046957</name>
</gene>
<dbReference type="AlphaFoldDB" id="A0AAE1DVK5"/>
<sequence length="104" mass="11711">MPSRPSKMTYMPNLNTLGQSGAGSIYTLSMRLVLRGVLQDHDNTQSSVVYWLVAKNKVSDIITEGAPVFPYRQTFGSYLVHKCRSKFLYRYSVGADDYAVKILP</sequence>